<dbReference type="InterPro" id="IPR001753">
    <property type="entry name" value="Enoyl-CoA_hydra/iso"/>
</dbReference>
<dbReference type="CDD" id="cd06558">
    <property type="entry name" value="crotonase-like"/>
    <property type="match status" value="1"/>
</dbReference>
<organism evidence="2 3">
    <name type="scientific">Extremus antarcticus</name>
    <dbReference type="NCBI Taxonomy" id="702011"/>
    <lineage>
        <taxon>Eukaryota</taxon>
        <taxon>Fungi</taxon>
        <taxon>Dikarya</taxon>
        <taxon>Ascomycota</taxon>
        <taxon>Pezizomycotina</taxon>
        <taxon>Dothideomycetes</taxon>
        <taxon>Dothideomycetidae</taxon>
        <taxon>Mycosphaerellales</taxon>
        <taxon>Extremaceae</taxon>
        <taxon>Extremus</taxon>
    </lineage>
</organism>
<evidence type="ECO:0008006" key="4">
    <source>
        <dbReference type="Google" id="ProtNLM"/>
    </source>
</evidence>
<dbReference type="PANTHER" id="PTHR11941">
    <property type="entry name" value="ENOYL-COA HYDRATASE-RELATED"/>
    <property type="match status" value="1"/>
</dbReference>
<gene>
    <name evidence="2" type="ORF">LTR09_011240</name>
</gene>
<dbReference type="Proteomes" id="UP001271007">
    <property type="component" value="Unassembled WGS sequence"/>
</dbReference>
<keyword evidence="1" id="KW-0843">Virulence</keyword>
<name>A0AAJ0DCE6_9PEZI</name>
<proteinExistence type="predicted"/>
<comment type="caution">
    <text evidence="2">The sequence shown here is derived from an EMBL/GenBank/DDBJ whole genome shotgun (WGS) entry which is preliminary data.</text>
</comment>
<evidence type="ECO:0000256" key="1">
    <source>
        <dbReference type="ARBA" id="ARBA00023026"/>
    </source>
</evidence>
<dbReference type="Gene3D" id="3.90.226.10">
    <property type="entry name" value="2-enoyl-CoA Hydratase, Chain A, domain 1"/>
    <property type="match status" value="1"/>
</dbReference>
<dbReference type="GO" id="GO:0006635">
    <property type="term" value="P:fatty acid beta-oxidation"/>
    <property type="evidence" value="ECO:0007669"/>
    <property type="project" value="TreeGrafter"/>
</dbReference>
<sequence>MASSSPAAFSARYGTIATQTVQEGVMRATINNPPISLLDKKIATDLVELLRYLSESAETKVVIFDSANPDFFIAETIGNFVEATRLLSTIDVITVAEVNGRAHGPGSEIALQCDMRFAGPNALFSQFENSVGIFPAAGAVPFSTKLIGRARTFEYVLAAKGVDATTAERIGLVNTAYGSVEELRNSINYDRPSDEDLDNDVATINELRVEPAAEKLLTKFIQLTGNFQKNQFELDMPDDLVQLYE</sequence>
<dbReference type="AlphaFoldDB" id="A0AAJ0DCE6"/>
<dbReference type="PANTHER" id="PTHR11941:SF54">
    <property type="entry name" value="ENOYL-COA HYDRATASE, MITOCHONDRIAL"/>
    <property type="match status" value="1"/>
</dbReference>
<dbReference type="EMBL" id="JAWDJX010000063">
    <property type="protein sequence ID" value="KAK3047368.1"/>
    <property type="molecule type" value="Genomic_DNA"/>
</dbReference>
<keyword evidence="3" id="KW-1185">Reference proteome</keyword>
<dbReference type="SUPFAM" id="SSF52096">
    <property type="entry name" value="ClpP/crotonase"/>
    <property type="match status" value="1"/>
</dbReference>
<dbReference type="InterPro" id="IPR029045">
    <property type="entry name" value="ClpP/crotonase-like_dom_sf"/>
</dbReference>
<protein>
    <recommendedName>
        <fullName evidence="4">Enoyl-CoA hydratase</fullName>
    </recommendedName>
</protein>
<evidence type="ECO:0000313" key="2">
    <source>
        <dbReference type="EMBL" id="KAK3047368.1"/>
    </source>
</evidence>
<reference evidence="2" key="1">
    <citation type="submission" date="2023-04" db="EMBL/GenBank/DDBJ databases">
        <title>Black Yeasts Isolated from many extreme environments.</title>
        <authorList>
            <person name="Coleine C."/>
            <person name="Stajich J.E."/>
            <person name="Selbmann L."/>
        </authorList>
    </citation>
    <scope>NUCLEOTIDE SEQUENCE</scope>
    <source>
        <strain evidence="2">CCFEE 5312</strain>
    </source>
</reference>
<dbReference type="Pfam" id="PF00378">
    <property type="entry name" value="ECH_1"/>
    <property type="match status" value="1"/>
</dbReference>
<accession>A0AAJ0DCE6</accession>
<dbReference type="GO" id="GO:0003824">
    <property type="term" value="F:catalytic activity"/>
    <property type="evidence" value="ECO:0007669"/>
    <property type="project" value="UniProtKB-ARBA"/>
</dbReference>
<evidence type="ECO:0000313" key="3">
    <source>
        <dbReference type="Proteomes" id="UP001271007"/>
    </source>
</evidence>